<dbReference type="AlphaFoldDB" id="A0A914CFU2"/>
<feature type="signal peptide" evidence="1">
    <location>
        <begin position="1"/>
        <end position="18"/>
    </location>
</feature>
<keyword evidence="2" id="KW-1185">Reference proteome</keyword>
<reference evidence="3" key="1">
    <citation type="submission" date="2022-11" db="UniProtKB">
        <authorList>
            <consortium name="WormBaseParasite"/>
        </authorList>
    </citation>
    <scope>IDENTIFICATION</scope>
</reference>
<evidence type="ECO:0000313" key="3">
    <source>
        <dbReference type="WBParaSite" id="ACRNAN_scaffold1042.g18531.t1"/>
    </source>
</evidence>
<evidence type="ECO:0000256" key="1">
    <source>
        <dbReference type="SAM" id="SignalP"/>
    </source>
</evidence>
<accession>A0A914CFU2</accession>
<name>A0A914CFU2_9BILA</name>
<dbReference type="Proteomes" id="UP000887540">
    <property type="component" value="Unplaced"/>
</dbReference>
<dbReference type="WBParaSite" id="ACRNAN_scaffold1042.g18531.t1">
    <property type="protein sequence ID" value="ACRNAN_scaffold1042.g18531.t1"/>
    <property type="gene ID" value="ACRNAN_scaffold1042.g18531"/>
</dbReference>
<sequence length="87" mass="9651">MSFLHYLAFLSVVVISLCTNLTCKFGDGNSQDPCVSADYCVKYRINSSYTFSWGCDVYGYCKQFNISNNECKCDLTVGDPVIATAKC</sequence>
<feature type="chain" id="PRO_5037449059" evidence="1">
    <location>
        <begin position="19"/>
        <end position="87"/>
    </location>
</feature>
<evidence type="ECO:0000313" key="2">
    <source>
        <dbReference type="Proteomes" id="UP000887540"/>
    </source>
</evidence>
<protein>
    <submittedName>
        <fullName evidence="3">Uncharacterized protein</fullName>
    </submittedName>
</protein>
<proteinExistence type="predicted"/>
<keyword evidence="1" id="KW-0732">Signal</keyword>
<organism evidence="2 3">
    <name type="scientific">Acrobeloides nanus</name>
    <dbReference type="NCBI Taxonomy" id="290746"/>
    <lineage>
        <taxon>Eukaryota</taxon>
        <taxon>Metazoa</taxon>
        <taxon>Ecdysozoa</taxon>
        <taxon>Nematoda</taxon>
        <taxon>Chromadorea</taxon>
        <taxon>Rhabditida</taxon>
        <taxon>Tylenchina</taxon>
        <taxon>Cephalobomorpha</taxon>
        <taxon>Cephaloboidea</taxon>
        <taxon>Cephalobidae</taxon>
        <taxon>Acrobeloides</taxon>
    </lineage>
</organism>